<sequence length="161" mass="17483">MEPRSKLSTQFMRLRGDGVSFTILVGANADLYNLPVGLSRAVILFGPAPDGESFLADETLLMAPVFLEPGDPRVRSDMPAWQTDDWARGARSGYARRGVRALSVVDGLLRYLADHPALADLQVVDLVGQGAGAELLRRHAARSAGGPGRLRLRYRLQQASE</sequence>
<keyword evidence="1" id="KW-0472">Membrane</keyword>
<dbReference type="EMBL" id="LR130779">
    <property type="protein sequence ID" value="VDN64639.1"/>
    <property type="molecule type" value="Genomic_DNA"/>
</dbReference>
<gene>
    <name evidence="1" type="ORF">POT9AD_3664</name>
</gene>
<accession>A0A653B7U4</accession>
<proteinExistence type="predicted"/>
<reference evidence="1" key="1">
    <citation type="submission" date="2018-11" db="EMBL/GenBank/DDBJ databases">
        <authorList>
            <consortium name="Genoscope - CEA"/>
            <person name="William W."/>
        </authorList>
    </citation>
    <scope>NUCLEOTIDE SEQUENCE [LARGE SCALE GENOMIC DNA]</scope>
    <source>
        <strain evidence="1">T9AD</strain>
    </source>
</reference>
<evidence type="ECO:0000313" key="1">
    <source>
        <dbReference type="EMBL" id="VDN64639.1"/>
    </source>
</evidence>
<dbReference type="AlphaFoldDB" id="A0A653B7U4"/>
<dbReference type="OrthoDB" id="7017411at2"/>
<dbReference type="InterPro" id="IPR029058">
    <property type="entry name" value="AB_hydrolase_fold"/>
</dbReference>
<dbReference type="Gene3D" id="3.40.50.1820">
    <property type="entry name" value="alpha/beta hydrolase"/>
    <property type="match status" value="1"/>
</dbReference>
<organism evidence="1">
    <name type="scientific">Ectopseudomonas oleovorans</name>
    <name type="common">Pseudomonas oleovorans</name>
    <dbReference type="NCBI Taxonomy" id="301"/>
    <lineage>
        <taxon>Bacteria</taxon>
        <taxon>Pseudomonadati</taxon>
        <taxon>Pseudomonadota</taxon>
        <taxon>Gammaproteobacteria</taxon>
        <taxon>Pseudomonadales</taxon>
        <taxon>Pseudomonadaceae</taxon>
        <taxon>Ectopseudomonas</taxon>
    </lineage>
</organism>
<protein>
    <submittedName>
        <fullName evidence="1">Transmembrane protein</fullName>
    </submittedName>
</protein>
<keyword evidence="1" id="KW-0812">Transmembrane</keyword>
<name>A0A653B7U4_ECTOL</name>